<dbReference type="Proteomes" id="UP000663823">
    <property type="component" value="Unassembled WGS sequence"/>
</dbReference>
<feature type="non-terminal residue" evidence="1">
    <location>
        <position position="14"/>
    </location>
</feature>
<protein>
    <submittedName>
        <fullName evidence="1">Uncharacterized protein</fullName>
    </submittedName>
</protein>
<proteinExistence type="predicted"/>
<reference evidence="1" key="1">
    <citation type="submission" date="2021-02" db="EMBL/GenBank/DDBJ databases">
        <authorList>
            <person name="Nowell W R."/>
        </authorList>
    </citation>
    <scope>NUCLEOTIDE SEQUENCE</scope>
</reference>
<evidence type="ECO:0000313" key="2">
    <source>
        <dbReference type="Proteomes" id="UP000663823"/>
    </source>
</evidence>
<evidence type="ECO:0000313" key="1">
    <source>
        <dbReference type="EMBL" id="CAF4252787.1"/>
    </source>
</evidence>
<sequence length="14" mass="1635">MDLETCLELGGQYY</sequence>
<dbReference type="EMBL" id="CAJOAX010032850">
    <property type="protein sequence ID" value="CAF4252787.1"/>
    <property type="molecule type" value="Genomic_DNA"/>
</dbReference>
<gene>
    <name evidence="1" type="ORF">OTI717_LOCUS40484</name>
</gene>
<organism evidence="1 2">
    <name type="scientific">Rotaria sordida</name>
    <dbReference type="NCBI Taxonomy" id="392033"/>
    <lineage>
        <taxon>Eukaryota</taxon>
        <taxon>Metazoa</taxon>
        <taxon>Spiralia</taxon>
        <taxon>Gnathifera</taxon>
        <taxon>Rotifera</taxon>
        <taxon>Eurotatoria</taxon>
        <taxon>Bdelloidea</taxon>
        <taxon>Philodinida</taxon>
        <taxon>Philodinidae</taxon>
        <taxon>Rotaria</taxon>
    </lineage>
</organism>
<comment type="caution">
    <text evidence="1">The sequence shown here is derived from an EMBL/GenBank/DDBJ whole genome shotgun (WGS) entry which is preliminary data.</text>
</comment>
<name>A0A820EXD3_9BILA</name>
<accession>A0A820EXD3</accession>